<dbReference type="Proteomes" id="UP000587991">
    <property type="component" value="Unassembled WGS sequence"/>
</dbReference>
<sequence length="325" mass="35126">MSNLREIAALAGVSVATASRALKGQAGLAEATRARIVQLAAELGYDVARLRKSAVRRVCFLLHRQHSTLVANPFFSAVLQGVETACQDAGVVLTFLSIGPTDPLTELLALHQPDALLCAGYFEPEVLQRLSQRDLPMLLLDAWQQGVASVNPDHRQGGWLATRHLLQQGRKVAFLSGSLAHYSIRERAMGYRQALFDAGMLANPAWEPVLPAGVTVEDAVWQVSHQLLDQPQPPDAIFAYNDAAALLLLQVARQRGLRVPQDLAIVGFDDIAAASLAHPALSTVRVDKLRLGQRAVALLLQDEGMQQEVHPVTLVVRASSSEAGQ</sequence>
<evidence type="ECO:0000259" key="4">
    <source>
        <dbReference type="PROSITE" id="PS50932"/>
    </source>
</evidence>
<keyword evidence="3" id="KW-0804">Transcription</keyword>
<dbReference type="InterPro" id="IPR028082">
    <property type="entry name" value="Peripla_BP_I"/>
</dbReference>
<dbReference type="PANTHER" id="PTHR30146:SF120">
    <property type="entry name" value="ALANINE RACEMASE"/>
    <property type="match status" value="1"/>
</dbReference>
<dbReference type="EMBL" id="JABAIM010000001">
    <property type="protein sequence ID" value="NLR73622.1"/>
    <property type="molecule type" value="Genomic_DNA"/>
</dbReference>
<dbReference type="PROSITE" id="PS50932">
    <property type="entry name" value="HTH_LACI_2"/>
    <property type="match status" value="1"/>
</dbReference>
<keyword evidence="6" id="KW-1185">Reference proteome</keyword>
<dbReference type="InterPro" id="IPR046335">
    <property type="entry name" value="LacI/GalR-like_sensor"/>
</dbReference>
<evidence type="ECO:0000256" key="3">
    <source>
        <dbReference type="ARBA" id="ARBA00023163"/>
    </source>
</evidence>
<dbReference type="SUPFAM" id="SSF53822">
    <property type="entry name" value="Periplasmic binding protein-like I"/>
    <property type="match status" value="1"/>
</dbReference>
<dbReference type="PANTHER" id="PTHR30146">
    <property type="entry name" value="LACI-RELATED TRANSCRIPTIONAL REPRESSOR"/>
    <property type="match status" value="1"/>
</dbReference>
<dbReference type="SUPFAM" id="SSF47413">
    <property type="entry name" value="lambda repressor-like DNA-binding domains"/>
    <property type="match status" value="1"/>
</dbReference>
<dbReference type="Pfam" id="PF00356">
    <property type="entry name" value="LacI"/>
    <property type="match status" value="1"/>
</dbReference>
<dbReference type="GO" id="GO:0003700">
    <property type="term" value="F:DNA-binding transcription factor activity"/>
    <property type="evidence" value="ECO:0007669"/>
    <property type="project" value="TreeGrafter"/>
</dbReference>
<gene>
    <name evidence="5" type="ORF">HF682_00410</name>
</gene>
<organism evidence="5 6">
    <name type="scientific">Leeia aquatica</name>
    <dbReference type="NCBI Taxonomy" id="2725557"/>
    <lineage>
        <taxon>Bacteria</taxon>
        <taxon>Pseudomonadati</taxon>
        <taxon>Pseudomonadota</taxon>
        <taxon>Betaproteobacteria</taxon>
        <taxon>Neisseriales</taxon>
        <taxon>Leeiaceae</taxon>
        <taxon>Leeia</taxon>
    </lineage>
</organism>
<dbReference type="InterPro" id="IPR010982">
    <property type="entry name" value="Lambda_DNA-bd_dom_sf"/>
</dbReference>
<dbReference type="Gene3D" id="1.10.260.40">
    <property type="entry name" value="lambda repressor-like DNA-binding domains"/>
    <property type="match status" value="1"/>
</dbReference>
<dbReference type="GO" id="GO:0000976">
    <property type="term" value="F:transcription cis-regulatory region binding"/>
    <property type="evidence" value="ECO:0007669"/>
    <property type="project" value="TreeGrafter"/>
</dbReference>
<comment type="caution">
    <text evidence="5">The sequence shown here is derived from an EMBL/GenBank/DDBJ whole genome shotgun (WGS) entry which is preliminary data.</text>
</comment>
<dbReference type="SMART" id="SM00354">
    <property type="entry name" value="HTH_LACI"/>
    <property type="match status" value="1"/>
</dbReference>
<evidence type="ECO:0000313" key="6">
    <source>
        <dbReference type="Proteomes" id="UP000587991"/>
    </source>
</evidence>
<proteinExistence type="predicted"/>
<evidence type="ECO:0000313" key="5">
    <source>
        <dbReference type="EMBL" id="NLR73622.1"/>
    </source>
</evidence>
<keyword evidence="1" id="KW-0805">Transcription regulation</keyword>
<keyword evidence="2" id="KW-0238">DNA-binding</keyword>
<dbReference type="Pfam" id="PF13377">
    <property type="entry name" value="Peripla_BP_3"/>
    <property type="match status" value="1"/>
</dbReference>
<dbReference type="Gene3D" id="3.40.50.2300">
    <property type="match status" value="2"/>
</dbReference>
<dbReference type="CDD" id="cd01392">
    <property type="entry name" value="HTH_LacI"/>
    <property type="match status" value="1"/>
</dbReference>
<accession>A0A847SCE0</accession>
<protein>
    <submittedName>
        <fullName evidence="5">LacI family transcriptional regulator</fullName>
    </submittedName>
</protein>
<feature type="domain" description="HTH lacI-type" evidence="4">
    <location>
        <begin position="2"/>
        <end position="56"/>
    </location>
</feature>
<name>A0A847SCE0_9NEIS</name>
<evidence type="ECO:0000256" key="2">
    <source>
        <dbReference type="ARBA" id="ARBA00023125"/>
    </source>
</evidence>
<reference evidence="5 6" key="1">
    <citation type="submission" date="2020-04" db="EMBL/GenBank/DDBJ databases">
        <title>Draft genome of Leeia sp. IMCC25680.</title>
        <authorList>
            <person name="Song J."/>
            <person name="Cho J.-C."/>
        </authorList>
    </citation>
    <scope>NUCLEOTIDE SEQUENCE [LARGE SCALE GENOMIC DNA]</scope>
    <source>
        <strain evidence="5 6">IMCC25680</strain>
    </source>
</reference>
<dbReference type="PROSITE" id="PS00356">
    <property type="entry name" value="HTH_LACI_1"/>
    <property type="match status" value="1"/>
</dbReference>
<dbReference type="InterPro" id="IPR000843">
    <property type="entry name" value="HTH_LacI"/>
</dbReference>
<dbReference type="RefSeq" id="WP_168875289.1">
    <property type="nucleotide sequence ID" value="NZ_JABAIM010000001.1"/>
</dbReference>
<evidence type="ECO:0000256" key="1">
    <source>
        <dbReference type="ARBA" id="ARBA00023015"/>
    </source>
</evidence>
<dbReference type="AlphaFoldDB" id="A0A847SCE0"/>
<dbReference type="CDD" id="cd06267">
    <property type="entry name" value="PBP1_LacI_sugar_binding-like"/>
    <property type="match status" value="1"/>
</dbReference>